<feature type="transmembrane region" description="Helical" evidence="1">
    <location>
        <begin position="21"/>
        <end position="41"/>
    </location>
</feature>
<name>A0A424YAT4_9FIRM</name>
<comment type="caution">
    <text evidence="3">The sequence shown here is derived from an EMBL/GenBank/DDBJ whole genome shotgun (WGS) entry which is preliminary data.</text>
</comment>
<gene>
    <name evidence="3" type="primary">cpaB</name>
    <name evidence="3" type="ORF">D5R97_09195</name>
</gene>
<accession>A0A424YAT4</accession>
<dbReference type="InterPro" id="IPR013974">
    <property type="entry name" value="SAF"/>
</dbReference>
<evidence type="ECO:0000313" key="4">
    <source>
        <dbReference type="Proteomes" id="UP000285138"/>
    </source>
</evidence>
<dbReference type="AlphaFoldDB" id="A0A424YAT4"/>
<dbReference type="Pfam" id="PF16976">
    <property type="entry name" value="RcpC"/>
    <property type="match status" value="1"/>
</dbReference>
<dbReference type="InterPro" id="IPR031571">
    <property type="entry name" value="RcpC_dom"/>
</dbReference>
<dbReference type="CDD" id="cd11614">
    <property type="entry name" value="SAF_CpaB_FlgA_like"/>
    <property type="match status" value="1"/>
</dbReference>
<organism evidence="3 4">
    <name type="scientific">Candidatus Syntrophonatronum acetioxidans</name>
    <dbReference type="NCBI Taxonomy" id="1795816"/>
    <lineage>
        <taxon>Bacteria</taxon>
        <taxon>Bacillati</taxon>
        <taxon>Bacillota</taxon>
        <taxon>Clostridia</taxon>
        <taxon>Eubacteriales</taxon>
        <taxon>Syntrophomonadaceae</taxon>
        <taxon>Candidatus Syntrophonatronum</taxon>
    </lineage>
</organism>
<dbReference type="SMART" id="SM00858">
    <property type="entry name" value="SAF"/>
    <property type="match status" value="1"/>
</dbReference>
<protein>
    <submittedName>
        <fullName evidence="3">Flp pilus assembly protein CpaB</fullName>
    </submittedName>
</protein>
<reference evidence="3 4" key="1">
    <citation type="submission" date="2018-08" db="EMBL/GenBank/DDBJ databases">
        <title>The metabolism and importance of syntrophic acetate oxidation coupled to methane or sulfide production in haloalkaline environments.</title>
        <authorList>
            <person name="Timmers P.H.A."/>
            <person name="Vavourakis C.D."/>
            <person name="Sorokin D.Y."/>
            <person name="Sinninghe Damste J.S."/>
            <person name="Muyzer G."/>
            <person name="Stams A.J.M."/>
            <person name="Plugge C.M."/>
        </authorList>
    </citation>
    <scope>NUCLEOTIDE SEQUENCE [LARGE SCALE GENOMIC DNA]</scope>
    <source>
        <strain evidence="3">MSAO_Bac1</strain>
    </source>
</reference>
<dbReference type="Pfam" id="PF08666">
    <property type="entry name" value="SAF"/>
    <property type="match status" value="1"/>
</dbReference>
<dbReference type="Gene3D" id="3.90.1210.10">
    <property type="entry name" value="Antifreeze-like/N-acetylneuraminic acid synthase C-terminal domain"/>
    <property type="match status" value="1"/>
</dbReference>
<keyword evidence="1" id="KW-1133">Transmembrane helix</keyword>
<proteinExistence type="predicted"/>
<dbReference type="NCBIfam" id="TIGR03177">
    <property type="entry name" value="pilus_cpaB"/>
    <property type="match status" value="1"/>
</dbReference>
<sequence length="264" mass="28860">MFIINKISCLKGAKSLTNNKRILIVAAILGLITVVALNYYLTSLDKAGLAAVPHTEVVVAEYTIPVHTRITAEMLKLESIPSEAVHPEAITSINQAVGGISRGDIVKGEQILSSRVATEEGRTTLSYRVPEGMRAISIPVGEVSGVAGYIAPGDRIDVLISYDISQEKDVEAEVEKAPEEILTTYTVFQNIKVLATGEFSREQEEEESQVVSTVTLAVKPAQAEVLAYANLAGFFHLTLRSPTDENQEDLDYYNLGNFETFRER</sequence>
<dbReference type="Proteomes" id="UP000285138">
    <property type="component" value="Unassembled WGS sequence"/>
</dbReference>
<evidence type="ECO:0000259" key="2">
    <source>
        <dbReference type="SMART" id="SM00858"/>
    </source>
</evidence>
<evidence type="ECO:0000313" key="3">
    <source>
        <dbReference type="EMBL" id="RQD73602.1"/>
    </source>
</evidence>
<evidence type="ECO:0000256" key="1">
    <source>
        <dbReference type="SAM" id="Phobius"/>
    </source>
</evidence>
<keyword evidence="1" id="KW-0812">Transmembrane</keyword>
<dbReference type="InterPro" id="IPR017592">
    <property type="entry name" value="Pilus_assmbl_Flp-typ_CpaB"/>
</dbReference>
<dbReference type="EMBL" id="QZAA01000245">
    <property type="protein sequence ID" value="RQD73602.1"/>
    <property type="molecule type" value="Genomic_DNA"/>
</dbReference>
<feature type="domain" description="SAF" evidence="2">
    <location>
        <begin position="55"/>
        <end position="117"/>
    </location>
</feature>
<keyword evidence="1" id="KW-0472">Membrane</keyword>